<reference evidence="3 4" key="1">
    <citation type="submission" date="2019-02" db="EMBL/GenBank/DDBJ databases">
        <title>Genomic Encyclopedia of Type Strains, Phase IV (KMG-IV): sequencing the most valuable type-strain genomes for metagenomic binning, comparative biology and taxonomic classification.</title>
        <authorList>
            <person name="Goeker M."/>
        </authorList>
    </citation>
    <scope>NUCLEOTIDE SEQUENCE [LARGE SCALE GENOMIC DNA]</scope>
    <source>
        <strain evidence="3 4">K24</strain>
    </source>
</reference>
<evidence type="ECO:0000313" key="4">
    <source>
        <dbReference type="Proteomes" id="UP000292445"/>
    </source>
</evidence>
<dbReference type="PANTHER" id="PTHR42928">
    <property type="entry name" value="TRICARBOXYLATE-BINDING PROTEIN"/>
    <property type="match status" value="1"/>
</dbReference>
<dbReference type="OrthoDB" id="8675012at2"/>
<dbReference type="CDD" id="cd13578">
    <property type="entry name" value="PBP2_Bug27"/>
    <property type="match status" value="1"/>
</dbReference>
<dbReference type="Gene3D" id="3.40.190.10">
    <property type="entry name" value="Periplasmic binding protein-like II"/>
    <property type="match status" value="1"/>
</dbReference>
<comment type="similarity">
    <text evidence="1">Belongs to the UPF0065 (bug) family.</text>
</comment>
<protein>
    <submittedName>
        <fullName evidence="3">Tripartite-type tricarboxylate transporter receptor subunit TctC</fullName>
    </submittedName>
</protein>
<dbReference type="SUPFAM" id="SSF53850">
    <property type="entry name" value="Periplasmic binding protein-like II"/>
    <property type="match status" value="1"/>
</dbReference>
<dbReference type="InterPro" id="IPR005064">
    <property type="entry name" value="BUG"/>
</dbReference>
<keyword evidence="4" id="KW-1185">Reference proteome</keyword>
<dbReference type="Proteomes" id="UP000292445">
    <property type="component" value="Unassembled WGS sequence"/>
</dbReference>
<keyword evidence="2" id="KW-0732">Signal</keyword>
<sequence length="325" mass="34599">MNKLLLLLCLAVGLASQPALADQAFPSKRVRVIIPFPPGQGSDILARAIGDKLAQRWGQPVVVENRAGANGSIALQEVARAEGDGYTLLVTSNSPVVINPNLYKHLPYDVGRDFQPVALLAGTDMLMVVNAQFPATTLSEVIAQLKANPGKFSYGSPGTGSTSHLSMEVFKQLAGVDLVHVPYKGSPPAFTDLIGGSIKLMIDALPSAMPQVKSGRVRAIAITSSDTPSTIMPDVPLASRSGLTGLPGRAWYGMFAPKATPPATMARIVADVRAVLQNPEIVAKLPQLGLEAVEPMTPQEFGRFVDKETAYWADATRRTGMYQIE</sequence>
<gene>
    <name evidence="3" type="ORF">EV675_4913</name>
</gene>
<dbReference type="InterPro" id="IPR042100">
    <property type="entry name" value="Bug_dom1"/>
</dbReference>
<feature type="chain" id="PRO_5020240347" evidence="2">
    <location>
        <begin position="22"/>
        <end position="325"/>
    </location>
</feature>
<dbReference type="AlphaFoldDB" id="A0A4Q7N8B3"/>
<dbReference type="Gene3D" id="3.40.190.150">
    <property type="entry name" value="Bordetella uptake gene, domain 1"/>
    <property type="match status" value="1"/>
</dbReference>
<evidence type="ECO:0000256" key="2">
    <source>
        <dbReference type="SAM" id="SignalP"/>
    </source>
</evidence>
<name>A0A4Q7N8B3_9BURK</name>
<feature type="signal peptide" evidence="2">
    <location>
        <begin position="1"/>
        <end position="21"/>
    </location>
</feature>
<dbReference type="PIRSF" id="PIRSF017082">
    <property type="entry name" value="YflP"/>
    <property type="match status" value="1"/>
</dbReference>
<evidence type="ECO:0000256" key="1">
    <source>
        <dbReference type="ARBA" id="ARBA00006987"/>
    </source>
</evidence>
<accession>A0A4Q7N8B3</accession>
<evidence type="ECO:0000313" key="3">
    <source>
        <dbReference type="EMBL" id="RZS78269.1"/>
    </source>
</evidence>
<comment type="caution">
    <text evidence="3">The sequence shown here is derived from an EMBL/GenBank/DDBJ whole genome shotgun (WGS) entry which is preliminary data.</text>
</comment>
<keyword evidence="3" id="KW-0675">Receptor</keyword>
<dbReference type="RefSeq" id="WP_130360914.1">
    <property type="nucleotide sequence ID" value="NZ_SGXC01000003.1"/>
</dbReference>
<proteinExistence type="inferred from homology"/>
<organism evidence="3 4">
    <name type="scientific">Pigmentiphaga kullae</name>
    <dbReference type="NCBI Taxonomy" id="151784"/>
    <lineage>
        <taxon>Bacteria</taxon>
        <taxon>Pseudomonadati</taxon>
        <taxon>Pseudomonadota</taxon>
        <taxon>Betaproteobacteria</taxon>
        <taxon>Burkholderiales</taxon>
        <taxon>Alcaligenaceae</taxon>
        <taxon>Pigmentiphaga</taxon>
    </lineage>
</organism>
<dbReference type="Pfam" id="PF03401">
    <property type="entry name" value="TctC"/>
    <property type="match status" value="1"/>
</dbReference>
<dbReference type="EMBL" id="SGXC01000003">
    <property type="protein sequence ID" value="RZS78269.1"/>
    <property type="molecule type" value="Genomic_DNA"/>
</dbReference>
<dbReference type="PANTHER" id="PTHR42928:SF5">
    <property type="entry name" value="BLR1237 PROTEIN"/>
    <property type="match status" value="1"/>
</dbReference>